<dbReference type="OrthoDB" id="3971593at2759"/>
<keyword evidence="1" id="KW-1133">Transmembrane helix</keyword>
<keyword evidence="1" id="KW-0812">Transmembrane</keyword>
<dbReference type="EMBL" id="OC887102">
    <property type="protein sequence ID" value="CAD7644846.1"/>
    <property type="molecule type" value="Genomic_DNA"/>
</dbReference>
<dbReference type="PANTHER" id="PTHR16779:SF1">
    <property type="entry name" value="BETA-1,4-MANNOSYLTRANSFERASE EGH"/>
    <property type="match status" value="1"/>
</dbReference>
<protein>
    <recommendedName>
        <fullName evidence="2">Glycosyltransferase 2-like domain-containing protein</fullName>
    </recommendedName>
</protein>
<gene>
    <name evidence="3" type="ORF">OSB1V03_LOCUS20233</name>
</gene>
<name>A0A7R9QGB5_9ACAR</name>
<dbReference type="AlphaFoldDB" id="A0A7R9QGB5"/>
<evidence type="ECO:0000313" key="3">
    <source>
        <dbReference type="EMBL" id="CAD7644846.1"/>
    </source>
</evidence>
<accession>A0A7R9QGB5</accession>
<keyword evidence="4" id="KW-1185">Reference proteome</keyword>
<dbReference type="InterPro" id="IPR027389">
    <property type="entry name" value="B_mannosylTrfase_Bre-3/Egh"/>
</dbReference>
<feature type="transmembrane region" description="Helical" evidence="1">
    <location>
        <begin position="209"/>
        <end position="235"/>
    </location>
</feature>
<keyword evidence="1" id="KW-0472">Membrane</keyword>
<feature type="non-terminal residue" evidence="3">
    <location>
        <position position="249"/>
    </location>
</feature>
<feature type="transmembrane region" description="Helical" evidence="1">
    <location>
        <begin position="176"/>
        <end position="197"/>
    </location>
</feature>
<organism evidence="3">
    <name type="scientific">Medioppia subpectinata</name>
    <dbReference type="NCBI Taxonomy" id="1979941"/>
    <lineage>
        <taxon>Eukaryota</taxon>
        <taxon>Metazoa</taxon>
        <taxon>Ecdysozoa</taxon>
        <taxon>Arthropoda</taxon>
        <taxon>Chelicerata</taxon>
        <taxon>Arachnida</taxon>
        <taxon>Acari</taxon>
        <taxon>Acariformes</taxon>
        <taxon>Sarcoptiformes</taxon>
        <taxon>Oribatida</taxon>
        <taxon>Brachypylina</taxon>
        <taxon>Oppioidea</taxon>
        <taxon>Oppiidae</taxon>
        <taxon>Medioppia</taxon>
    </lineage>
</organism>
<evidence type="ECO:0000259" key="2">
    <source>
        <dbReference type="Pfam" id="PF13632"/>
    </source>
</evidence>
<dbReference type="Proteomes" id="UP000759131">
    <property type="component" value="Unassembled WGS sequence"/>
</dbReference>
<dbReference type="InterPro" id="IPR001173">
    <property type="entry name" value="Glyco_trans_2-like"/>
</dbReference>
<sequence>SSFFTRIFGGHPTRTLQYRLDTNDLADTDWIVHSDEETVMTEQSVREIVNFVADGRHDFGQGLITYADQQVVNAWTTLMDTRRIAMDLGVYRFQMKYFNCASFGWKGSFMMCRVKAEMDISFDNGLDGSVLGCLDYIEQRTRWFQGVWLVIHVTKIPYLIKLPMVMSFYSYMTKPLHVLLAILVSVNNYMFIFGAYKGFDVTKLGVKRYVMYMFVTLLAIPMSFCADIIIVINVLTTNKYKFYIVDKHL</sequence>
<dbReference type="PANTHER" id="PTHR16779">
    <property type="entry name" value="BETA-1,4-MANNOSYLTRANSFERASE EGH"/>
    <property type="match status" value="1"/>
</dbReference>
<dbReference type="GO" id="GO:0005737">
    <property type="term" value="C:cytoplasm"/>
    <property type="evidence" value="ECO:0007669"/>
    <property type="project" value="TreeGrafter"/>
</dbReference>
<dbReference type="EMBL" id="CAJPIZ010032527">
    <property type="protein sequence ID" value="CAG2120286.1"/>
    <property type="molecule type" value="Genomic_DNA"/>
</dbReference>
<dbReference type="Pfam" id="PF13632">
    <property type="entry name" value="Glyco_trans_2_3"/>
    <property type="match status" value="1"/>
</dbReference>
<evidence type="ECO:0000256" key="1">
    <source>
        <dbReference type="SAM" id="Phobius"/>
    </source>
</evidence>
<proteinExistence type="predicted"/>
<dbReference type="GO" id="GO:0019187">
    <property type="term" value="F:beta-1,4-mannosyltransferase activity"/>
    <property type="evidence" value="ECO:0007669"/>
    <property type="project" value="InterPro"/>
</dbReference>
<feature type="domain" description="Glycosyltransferase 2-like" evidence="2">
    <location>
        <begin position="30"/>
        <end position="130"/>
    </location>
</feature>
<reference evidence="3" key="1">
    <citation type="submission" date="2020-11" db="EMBL/GenBank/DDBJ databases">
        <authorList>
            <person name="Tran Van P."/>
        </authorList>
    </citation>
    <scope>NUCLEOTIDE SEQUENCE</scope>
</reference>
<evidence type="ECO:0000313" key="4">
    <source>
        <dbReference type="Proteomes" id="UP000759131"/>
    </source>
</evidence>